<evidence type="ECO:0000256" key="1">
    <source>
        <dbReference type="SAM" id="SignalP"/>
    </source>
</evidence>
<feature type="chain" id="PRO_5017465230" description="FlgD Ig-like domain-containing protein" evidence="1">
    <location>
        <begin position="28"/>
        <end position="3177"/>
    </location>
</feature>
<accession>A0A388TGG0</accession>
<sequence>MPKIFKCFVLSVLSINLLFALSPTLNALTNGIYGDALYVWERSGFLIGERAVYLPAAEHLAENPQIVALANDEAWSLLVHTVNNNIHKMYKEDFSVDNLTLGSALSNPAAKSLKEFFAGEYPLAEIAEAKLTPASVLGRLAVFKLDTGALKRFGEFYHFSEDNVPPEIDIDSDTLVFSPNGDGFRDEANIIYGFYDARSMVAVDVYVEVLDKISGAVVRSELLAKKLMSVTANYFWDGLANAGAVANEGWYQVRISGSDEAGNPVQDKTGEFYLKTTPPIIEKFSYTILSARPDYRNVVVKDSPKLVFTIAAQEQPLTENRVSYQIRLTKQEDKNFELSLYGTVSGSMLEVDWYLLDDYGRPVDDGFYTAECELVDDVGLVSQRISLNFEINREPIVAEIEKNDNIFTPHNTEDTYSDTAEFTITLYDRGLTVNAPYNYQILSPQGERIWQRTNYTGARISWDGREPSGRFVADGLYTLRVETIDDIGNTYEAVEKIIKTKIPVSLSAPKAALDGRNMVPIIGTVNDPGGSTFLDFEKFNIFVRAGEHADFSALADSQLWQPVTPLPYYMDSADAYFPESTYGVRSGYGAKLAFWQPTENGVYTLLLRTTDAEGYAALDVRVVTVNLSNLPFKVDRVLPADNAEFDINDDRFALITQWRTAEFENLFAYEVNVYLVSGDAKTRIIRNFSKTGNVPGEQTPIIWDGQDQWRKYVDTGAYILEIFFYDLAANAVNRQELRVSINNYYDAPLVIDRYELLNNKSLFVRVSEPASLNITAYNGGQKVYEQNFFSDGSERELTLPDWPAGFYRLNLTAVSVGNLDDYQEASLTLPLNQDLSRDGAELLLPTANIEPRHYFAFAAARTGVFYPEITGSVTLKINGLREKYPYDPYTLAITYKNSEAFWTYPEKSVGSGFNAFNGEKKDADVRFFSAMPQEVYVRTYKDSDGPVSTRWSIRDGVYGVGEEWVTYTFHGETAKDLFNNGSKLTMEMDVFFKNRQINYAQKNIYWQNITDYVQPYAGQPDYAVLQNDLSPLLDRFYLQRGTKKNIILELQSARPEYEKDKEKTYYHSWCGRRLWHYGETTVHHEFNIMQQIEYDEEEFIKTTPLNIERYSTSGSSPSDTAHGFNYVSINMLIDNFAEPQREPFEFEITVPLEKLYKSQAFYSGNLAAWAEEALGTETQVVQLPYRVSGTLRYFPLELPLSVNTTIYSAQIVSLNADLSRQLQARITHSAGYPQLLVETDYEIPWDMSMDANLKSGRLQGLVVYDPLDGEQIMLSDYYPRDGINRETSLFHIDNGAATHNPQVRLTGDWAITLQEAREVSAVHPALSVAKTYYLNGNPLGDYFTVKLDPAAYLDAYLPVRGWIAEGYKENGYSLYIRAAGDNNWTEDSFQSAYFPAEYRLKNPGYGYLLGFVKISDYNSENVLRLVVSGTKGASETLGNIVLGRKVAPGQRSRVYSADYRVWLDIYENSLAAPGVHYITLTPQRYAKDKMSLPAALADPFGPIYSMRPHGLRFQPDNKPILTSLLYNPAAEDIDLSRLVAYHLDGNNQLNIAQLYAVTDAGNDGVLQPGEVGTLSSFVESFSRQFYVPALKKLTFDTFTVYAAAADVVLTARGSPTGNLEGFLDRDYTAAVIEQSADTPSGDYQIYLPTLTEGAHQFEAREYQLVDAYKNVGPLSDIVNIIVDLTDPVLTLLRIGSTLNAVYLEYRANEKATLNMTVSDQVYAFPAAKGLNQQNIYLDDLADGDYLATIRLLDVSSRSSAPLTLAVMADHTPPTGTAILAPATGQNVPSLLNLVYAAPLDAGSGLAEFTLEYLAGDEWVRLAELDALQTAKQIYVPDNIPSFSMRLKAADRAGNTAYSPTVDIRIDNNYVYRLNEAGLQPIITGHQVIGFSLTADFAEAGTELYILDEPTDRTNLAYPVSNSVGTVINIDSAAPTVYLLGRKFGLFTNVIPLPLQLPYFSGVVYAGDNPRIDWSEPGALTYVTENNVWRVYYQPLGSSLQYLADTVVVQPEPSLALVGLETAGVLLSTTDALNYYYRPVSGSAVSLHYAVSAPVDRTLTIQNIAVPLTPLTTNYTHLVELDGVVTVAARLEKSNELALTFTPDLFCYPPSALDQIYAASQNIFSWADSQTDIVQYELRFYWQNQLVQTATTAQKQWASAALAAEQFYRVELNALDRLGNISPTESLVFYSSPGRLLSVSPFNFTQFTEKAVGISFPIHTFNEEILWAYQEYPPQVITDNVYLYQSFNLLPSKTLTANQPIDYYFDLRRLDKSGGGDLNSAALYYYRDNIWQLVPTSAYVYEPDLQRYHYTGDTFYPLALGAKRLVGWLLSGVSPNYTGASLELELNVQALKENSEIAAGPLQIKVLSANAEILADPIYTNAAGYGVLPLRLSLGRGLTYNITVADATGVTGSLSFYAENLPVTFNALVIDGWLKVTDSVTLKEGTQYWWQIDATAAPGSALTYELSDYIEMSLGAKTQFVYRPGYQDAGVRLLRIDIKDGPLSVQTRTITLNIQNTNRKPFIDNNEVITVAEKQKPPKLGALTIIDYDQDDAVQDVRLLNVPPNFNLERVPGKPIISYEISPDWPQQGTHNILAEIYDGQEWVTENIVVFVQNVNRLPEIKNAAVVNVLENQLVTYSLTVYDPDGDPLDLDFSQFPCPAGVSSSENIDAYTRKFVVWTRPGFVSQSLNLYDLGLWDTYDLKMDFQRFKIDPDTVPPTVSLARTPALATYAFNYPYYFTAQDNVWTTLNVRVYRDGELIMDTLQTTRDIVLAVPLTENRNELLFVFADGAGNAKELTRAIDLASIGQLDQNLGIYVELPIGAYALNEKILLSKAEPAKLLEANWQAGQLPYSIAEFTEMAFLSTFAAAKLSTPLDDLTLLNVPARFVLKMPITNVNQKINPVIWDNLGQSWLAHTARRLTPEEFGGLAIPTAAFNLQADEELIYFESPALGLISLMLFETTERPQIRLVNTEDYYAVGQNKILFTLQGNYLRLENTKMWLNGVTLNPALKMDKYMDNFAALSAGAVATANALLEYDSVRRLFTLTAEGFVEGNNVLRVRAENLVHAAEANFNLEVNTRRLEVREIYAYPNPAREAGEQMLRFSCILSKPADINIRIYTNQGHLVKELQYSGQIGFNAVPWDGQDRYNNQTANGMYLYVITIDDGDTKIIQKKKVGVLL</sequence>
<feature type="signal peptide" evidence="1">
    <location>
        <begin position="1"/>
        <end position="27"/>
    </location>
</feature>
<dbReference type="Gene3D" id="2.60.40.4070">
    <property type="match status" value="1"/>
</dbReference>
<evidence type="ECO:0008006" key="4">
    <source>
        <dbReference type="Google" id="ProtNLM"/>
    </source>
</evidence>
<keyword evidence="3" id="KW-1185">Reference proteome</keyword>
<keyword evidence="1" id="KW-0732">Signal</keyword>
<gene>
    <name evidence="2" type="ORF">NO2_0769</name>
</gene>
<proteinExistence type="predicted"/>
<organism evidence="2 3">
    <name type="scientific">Candidatus Termititenax persephonae</name>
    <dbReference type="NCBI Taxonomy" id="2218525"/>
    <lineage>
        <taxon>Bacteria</taxon>
        <taxon>Bacillati</taxon>
        <taxon>Candidatus Margulisiibacteriota</taxon>
        <taxon>Candidatus Termititenacia</taxon>
        <taxon>Candidatus Termititenacales</taxon>
        <taxon>Candidatus Termititenacaceae</taxon>
        <taxon>Candidatus Termititenax</taxon>
    </lineage>
</organism>
<evidence type="ECO:0000313" key="2">
    <source>
        <dbReference type="EMBL" id="GBR76173.1"/>
    </source>
</evidence>
<evidence type="ECO:0000313" key="3">
    <source>
        <dbReference type="Proteomes" id="UP000275925"/>
    </source>
</evidence>
<protein>
    <recommendedName>
        <fullName evidence="4">FlgD Ig-like domain-containing protein</fullName>
    </recommendedName>
</protein>
<dbReference type="EMBL" id="BGZO01000017">
    <property type="protein sequence ID" value="GBR76173.1"/>
    <property type="molecule type" value="Genomic_DNA"/>
</dbReference>
<comment type="caution">
    <text evidence="2">The sequence shown here is derived from an EMBL/GenBank/DDBJ whole genome shotgun (WGS) entry which is preliminary data.</text>
</comment>
<dbReference type="InterPro" id="IPR026444">
    <property type="entry name" value="Secre_tail"/>
</dbReference>
<reference evidence="2 3" key="1">
    <citation type="journal article" date="2019" name="ISME J.">
        <title>Genome analyses of uncultured TG2/ZB3 bacteria in 'Margulisbacteria' specifically attached to ectosymbiotic spirochetes of protists in the termite gut.</title>
        <authorList>
            <person name="Utami Y.D."/>
            <person name="Kuwahara H."/>
            <person name="Igai K."/>
            <person name="Murakami T."/>
            <person name="Sugaya K."/>
            <person name="Morikawa T."/>
            <person name="Nagura Y."/>
            <person name="Yuki M."/>
            <person name="Deevong P."/>
            <person name="Inoue T."/>
            <person name="Kihara K."/>
            <person name="Lo N."/>
            <person name="Yamada A."/>
            <person name="Ohkuma M."/>
            <person name="Hongoh Y."/>
        </authorList>
    </citation>
    <scope>NUCLEOTIDE SEQUENCE [LARGE SCALE GENOMIC DNA]</scope>
    <source>
        <strain evidence="2">NkOx7-02</strain>
    </source>
</reference>
<name>A0A388TGG0_9BACT</name>
<dbReference type="Proteomes" id="UP000275925">
    <property type="component" value="Unassembled WGS sequence"/>
</dbReference>
<dbReference type="NCBIfam" id="TIGR04183">
    <property type="entry name" value="Por_Secre_tail"/>
    <property type="match status" value="1"/>
</dbReference>